<dbReference type="Proteomes" id="UP000886595">
    <property type="component" value="Unassembled WGS sequence"/>
</dbReference>
<organism evidence="2 3">
    <name type="scientific">Brassica carinata</name>
    <name type="common">Ethiopian mustard</name>
    <name type="synonym">Abyssinian cabbage</name>
    <dbReference type="NCBI Taxonomy" id="52824"/>
    <lineage>
        <taxon>Eukaryota</taxon>
        <taxon>Viridiplantae</taxon>
        <taxon>Streptophyta</taxon>
        <taxon>Embryophyta</taxon>
        <taxon>Tracheophyta</taxon>
        <taxon>Spermatophyta</taxon>
        <taxon>Magnoliopsida</taxon>
        <taxon>eudicotyledons</taxon>
        <taxon>Gunneridae</taxon>
        <taxon>Pentapetalae</taxon>
        <taxon>rosids</taxon>
        <taxon>malvids</taxon>
        <taxon>Brassicales</taxon>
        <taxon>Brassicaceae</taxon>
        <taxon>Brassiceae</taxon>
        <taxon>Brassica</taxon>
    </lineage>
</organism>
<name>A0A8X8B6B7_BRACI</name>
<feature type="compositionally biased region" description="Polar residues" evidence="1">
    <location>
        <begin position="89"/>
        <end position="102"/>
    </location>
</feature>
<dbReference type="EMBL" id="JAAMPC010000003">
    <property type="protein sequence ID" value="KAG2323168.1"/>
    <property type="molecule type" value="Genomic_DNA"/>
</dbReference>
<dbReference type="GO" id="GO:0050832">
    <property type="term" value="P:defense response to fungus"/>
    <property type="evidence" value="ECO:0007669"/>
    <property type="project" value="InterPro"/>
</dbReference>
<dbReference type="InterPro" id="IPR033485">
    <property type="entry name" value="EMSY-LIKE_plant"/>
</dbReference>
<feature type="region of interest" description="Disordered" evidence="1">
    <location>
        <begin position="41"/>
        <end position="102"/>
    </location>
</feature>
<accession>A0A8X8B6B7</accession>
<evidence type="ECO:0000256" key="1">
    <source>
        <dbReference type="SAM" id="MobiDB-lite"/>
    </source>
</evidence>
<evidence type="ECO:0000313" key="2">
    <source>
        <dbReference type="EMBL" id="KAG2323168.1"/>
    </source>
</evidence>
<dbReference type="AlphaFoldDB" id="A0A8X8B6B7"/>
<dbReference type="PANTHER" id="PTHR33432:SF34">
    <property type="entry name" value="PROTEIN EMSY-LIKE 2"/>
    <property type="match status" value="1"/>
</dbReference>
<gene>
    <name evidence="2" type="ORF">Bca52824_016381</name>
</gene>
<dbReference type="GO" id="GO:0005634">
    <property type="term" value="C:nucleus"/>
    <property type="evidence" value="ECO:0007669"/>
    <property type="project" value="TreeGrafter"/>
</dbReference>
<sequence>MGHHALVYDINTANETWEWVDLKEIPPQDIRWEGEENGVSLNARGHGGGRMAHGSRRTLGNGGGLGRVPMMMSQPRRDHLIAQNGGGRSSSIRPSNLSTLFL</sequence>
<evidence type="ECO:0000313" key="3">
    <source>
        <dbReference type="Proteomes" id="UP000886595"/>
    </source>
</evidence>
<dbReference type="PANTHER" id="PTHR33432">
    <property type="entry name" value="PROTEIN EMSY-LIKE 4"/>
    <property type="match status" value="1"/>
</dbReference>
<proteinExistence type="predicted"/>
<keyword evidence="3" id="KW-1185">Reference proteome</keyword>
<protein>
    <submittedName>
        <fullName evidence="2">Uncharacterized protein</fullName>
    </submittedName>
</protein>
<comment type="caution">
    <text evidence="2">The sequence shown here is derived from an EMBL/GenBank/DDBJ whole genome shotgun (WGS) entry which is preliminary data.</text>
</comment>
<dbReference type="OrthoDB" id="10572327at2759"/>
<reference evidence="2 3" key="1">
    <citation type="submission" date="2020-02" db="EMBL/GenBank/DDBJ databases">
        <authorList>
            <person name="Ma Q."/>
            <person name="Huang Y."/>
            <person name="Song X."/>
            <person name="Pei D."/>
        </authorList>
    </citation>
    <scope>NUCLEOTIDE SEQUENCE [LARGE SCALE GENOMIC DNA]</scope>
    <source>
        <strain evidence="2">Sxm20200214</strain>
        <tissue evidence="2">Leaf</tissue>
    </source>
</reference>